<feature type="domain" description="YjiS-like" evidence="1">
    <location>
        <begin position="16"/>
        <end position="38"/>
    </location>
</feature>
<comment type="caution">
    <text evidence="2">The sequence shown here is derived from an EMBL/GenBank/DDBJ whole genome shotgun (WGS) entry which is preliminary data.</text>
</comment>
<reference evidence="2 3" key="1">
    <citation type="submission" date="2020-08" db="EMBL/GenBank/DDBJ databases">
        <title>Genomic Encyclopedia of Type Strains, Phase IV (KMG-IV): sequencing the most valuable type-strain genomes for metagenomic binning, comparative biology and taxonomic classification.</title>
        <authorList>
            <person name="Goeker M."/>
        </authorList>
    </citation>
    <scope>NUCLEOTIDE SEQUENCE [LARGE SCALE GENOMIC DNA]</scope>
    <source>
        <strain evidence="2 3">DSM 26575</strain>
    </source>
</reference>
<dbReference type="RefSeq" id="WP_183898317.1">
    <property type="nucleotide sequence ID" value="NZ_JACIDW010000001.1"/>
</dbReference>
<accession>A0A7W6CNY5</accession>
<dbReference type="InterPro" id="IPR009506">
    <property type="entry name" value="YjiS-like"/>
</dbReference>
<evidence type="ECO:0000313" key="3">
    <source>
        <dbReference type="Proteomes" id="UP000582090"/>
    </source>
</evidence>
<proteinExistence type="predicted"/>
<dbReference type="AlphaFoldDB" id="A0A7W6CNY5"/>
<gene>
    <name evidence="2" type="ORF">GGQ67_000201</name>
</gene>
<organism evidence="2 3">
    <name type="scientific">Rhizobium metallidurans</name>
    <dbReference type="NCBI Taxonomy" id="1265931"/>
    <lineage>
        <taxon>Bacteria</taxon>
        <taxon>Pseudomonadati</taxon>
        <taxon>Pseudomonadota</taxon>
        <taxon>Alphaproteobacteria</taxon>
        <taxon>Hyphomicrobiales</taxon>
        <taxon>Rhizobiaceae</taxon>
        <taxon>Rhizobium/Agrobacterium group</taxon>
        <taxon>Rhizobium</taxon>
    </lineage>
</organism>
<name>A0A7W6CNY5_9HYPH</name>
<evidence type="ECO:0000259" key="1">
    <source>
        <dbReference type="Pfam" id="PF06568"/>
    </source>
</evidence>
<keyword evidence="3" id="KW-1185">Reference proteome</keyword>
<dbReference type="EMBL" id="JACIDW010000001">
    <property type="protein sequence ID" value="MBB3962583.1"/>
    <property type="molecule type" value="Genomic_DNA"/>
</dbReference>
<dbReference type="Pfam" id="PF06568">
    <property type="entry name" value="YjiS-like"/>
    <property type="match status" value="1"/>
</dbReference>
<evidence type="ECO:0000313" key="2">
    <source>
        <dbReference type="EMBL" id="MBB3962583.1"/>
    </source>
</evidence>
<protein>
    <submittedName>
        <fullName evidence="2">Uncharacterized protein YjiS (DUF1127 family)</fullName>
    </submittedName>
</protein>
<sequence length="45" mass="5283">MKIANRIVEYFQLGKAYRELSRLDDAALKDIGVNRADLKRRVYGR</sequence>
<dbReference type="Proteomes" id="UP000582090">
    <property type="component" value="Unassembled WGS sequence"/>
</dbReference>